<dbReference type="InterPro" id="IPR050109">
    <property type="entry name" value="HTH-type_TetR-like_transc_reg"/>
</dbReference>
<keyword evidence="3" id="KW-0804">Transcription</keyword>
<evidence type="ECO:0000256" key="1">
    <source>
        <dbReference type="ARBA" id="ARBA00023015"/>
    </source>
</evidence>
<dbReference type="InterPro" id="IPR025996">
    <property type="entry name" value="MT1864/Rv1816-like_C"/>
</dbReference>
<dbReference type="PANTHER" id="PTHR30055">
    <property type="entry name" value="HTH-TYPE TRANSCRIPTIONAL REGULATOR RUTR"/>
    <property type="match status" value="1"/>
</dbReference>
<evidence type="ECO:0000313" key="6">
    <source>
        <dbReference type="EMBL" id="MEQ3538286.1"/>
    </source>
</evidence>
<feature type="domain" description="HTH tetR-type" evidence="5">
    <location>
        <begin position="11"/>
        <end position="71"/>
    </location>
</feature>
<feature type="DNA-binding region" description="H-T-H motif" evidence="4">
    <location>
        <begin position="34"/>
        <end position="53"/>
    </location>
</feature>
<dbReference type="SUPFAM" id="SSF46689">
    <property type="entry name" value="Homeodomain-like"/>
    <property type="match status" value="1"/>
</dbReference>
<keyword evidence="1" id="KW-0805">Transcription regulation</keyword>
<evidence type="ECO:0000313" key="7">
    <source>
        <dbReference type="Proteomes" id="UP001464923"/>
    </source>
</evidence>
<dbReference type="RefSeq" id="WP_345642039.1">
    <property type="nucleotide sequence ID" value="NZ_BAABLY010000008.1"/>
</dbReference>
<accession>A0ABV1JQQ5</accession>
<dbReference type="InterPro" id="IPR036271">
    <property type="entry name" value="Tet_transcr_reg_TetR-rel_C_sf"/>
</dbReference>
<comment type="caution">
    <text evidence="6">The sequence shown here is derived from an EMBL/GenBank/DDBJ whole genome shotgun (WGS) entry which is preliminary data.</text>
</comment>
<sequence>MSPVSDPAYPTDVKAALLTAAHTELREHGADKLSLRAIAERAGVSRATPKWHFGDRAGLLSAVAAEGYRQLGTHLDAAAAAADPDPGARFTAIGRAYLDFGLAHRELFTLMFRPAELHADDPALVAARNASFAGLTDVTAALDPGGAALAPGSPDGLPLLAWAAAHGLVVLVRDGALQRLTGIDTDDGAADLAHRLVGVFTALARPAR</sequence>
<dbReference type="SUPFAM" id="SSF48498">
    <property type="entry name" value="Tetracyclin repressor-like, C-terminal domain"/>
    <property type="match status" value="1"/>
</dbReference>
<keyword evidence="7" id="KW-1185">Reference proteome</keyword>
<dbReference type="InterPro" id="IPR001647">
    <property type="entry name" value="HTH_TetR"/>
</dbReference>
<evidence type="ECO:0000256" key="4">
    <source>
        <dbReference type="PROSITE-ProRule" id="PRU00335"/>
    </source>
</evidence>
<dbReference type="PANTHER" id="PTHR30055:SF220">
    <property type="entry name" value="TETR-FAMILY REGULATORY PROTEIN"/>
    <property type="match status" value="1"/>
</dbReference>
<evidence type="ECO:0000259" key="5">
    <source>
        <dbReference type="PROSITE" id="PS50977"/>
    </source>
</evidence>
<dbReference type="InterPro" id="IPR009057">
    <property type="entry name" value="Homeodomain-like_sf"/>
</dbReference>
<dbReference type="PROSITE" id="PS50977">
    <property type="entry name" value="HTH_TETR_2"/>
    <property type="match status" value="1"/>
</dbReference>
<evidence type="ECO:0000256" key="2">
    <source>
        <dbReference type="ARBA" id="ARBA00023125"/>
    </source>
</evidence>
<dbReference type="Proteomes" id="UP001464923">
    <property type="component" value="Unassembled WGS sequence"/>
</dbReference>
<dbReference type="Pfam" id="PF00440">
    <property type="entry name" value="TetR_N"/>
    <property type="match status" value="1"/>
</dbReference>
<gene>
    <name evidence="6" type="ORF">WHI96_05605</name>
</gene>
<organism evidence="6 7">
    <name type="scientific">Pseudonocardia tropica</name>
    <dbReference type="NCBI Taxonomy" id="681289"/>
    <lineage>
        <taxon>Bacteria</taxon>
        <taxon>Bacillati</taxon>
        <taxon>Actinomycetota</taxon>
        <taxon>Actinomycetes</taxon>
        <taxon>Pseudonocardiales</taxon>
        <taxon>Pseudonocardiaceae</taxon>
        <taxon>Pseudonocardia</taxon>
    </lineage>
</organism>
<evidence type="ECO:0000256" key="3">
    <source>
        <dbReference type="ARBA" id="ARBA00023163"/>
    </source>
</evidence>
<dbReference type="Gene3D" id="1.10.357.10">
    <property type="entry name" value="Tetracycline Repressor, domain 2"/>
    <property type="match status" value="1"/>
</dbReference>
<protein>
    <submittedName>
        <fullName evidence="6">TetR/AcrR family transcriptional regulator</fullName>
    </submittedName>
</protein>
<dbReference type="EMBL" id="JBEDNP010000003">
    <property type="protein sequence ID" value="MEQ3538286.1"/>
    <property type="molecule type" value="Genomic_DNA"/>
</dbReference>
<keyword evidence="2 4" id="KW-0238">DNA-binding</keyword>
<proteinExistence type="predicted"/>
<dbReference type="Pfam" id="PF13305">
    <property type="entry name" value="TetR_C_33"/>
    <property type="match status" value="1"/>
</dbReference>
<reference evidence="6 7" key="1">
    <citation type="submission" date="2024-03" db="EMBL/GenBank/DDBJ databases">
        <title>Draft genome sequence of Pseudonocardia tropica JCM 19149.</title>
        <authorList>
            <person name="Butdee W."/>
            <person name="Duangmal K."/>
        </authorList>
    </citation>
    <scope>NUCLEOTIDE SEQUENCE [LARGE SCALE GENOMIC DNA]</scope>
    <source>
        <strain evidence="6 7">JCM 19149</strain>
    </source>
</reference>
<name>A0ABV1JQQ5_9PSEU</name>